<dbReference type="GO" id="GO:0031419">
    <property type="term" value="F:cobalamin binding"/>
    <property type="evidence" value="ECO:0007669"/>
    <property type="project" value="InterPro"/>
</dbReference>
<dbReference type="Proteomes" id="UP001056837">
    <property type="component" value="Chromosome"/>
</dbReference>
<dbReference type="RefSeq" id="WP_167714251.1">
    <property type="nucleotide sequence ID" value="NZ_CP050861.1"/>
</dbReference>
<proteinExistence type="predicted"/>
<dbReference type="PANTHER" id="PTHR48101:SF1">
    <property type="entry name" value="METHYLMALONYL-COA MUTASE, LARGE SUBUNIT"/>
    <property type="match status" value="1"/>
</dbReference>
<reference evidence="2" key="1">
    <citation type="submission" date="2020-04" db="EMBL/GenBank/DDBJ databases">
        <title>Tenacibaculum mesophilum bac2.</title>
        <authorList>
            <person name="Li M."/>
        </authorList>
    </citation>
    <scope>NUCLEOTIDE SEQUENCE</scope>
    <source>
        <strain evidence="2">Bac2</strain>
    </source>
</reference>
<dbReference type="PANTHER" id="PTHR48101">
    <property type="entry name" value="METHYLMALONYL-COA MUTASE, MITOCHONDRIAL-RELATED"/>
    <property type="match status" value="1"/>
</dbReference>
<evidence type="ECO:0000313" key="3">
    <source>
        <dbReference type="Proteomes" id="UP001056837"/>
    </source>
</evidence>
<dbReference type="GO" id="GO:0016866">
    <property type="term" value="F:intramolecular transferase activity"/>
    <property type="evidence" value="ECO:0007669"/>
    <property type="project" value="InterPro"/>
</dbReference>
<dbReference type="SUPFAM" id="SSF51703">
    <property type="entry name" value="Cobalamin (vitamin B12)-dependent enzymes"/>
    <property type="match status" value="1"/>
</dbReference>
<dbReference type="Pfam" id="PF01642">
    <property type="entry name" value="MM_CoA_mutase"/>
    <property type="match status" value="1"/>
</dbReference>
<feature type="domain" description="Methylmalonyl-CoA mutase alpha/beta chain catalytic" evidence="1">
    <location>
        <begin position="174"/>
        <end position="417"/>
    </location>
</feature>
<gene>
    <name evidence="2" type="ORF">HER15_06435</name>
</gene>
<evidence type="ECO:0000313" key="2">
    <source>
        <dbReference type="EMBL" id="UTD15127.1"/>
    </source>
</evidence>
<dbReference type="InterPro" id="IPR016176">
    <property type="entry name" value="Cbl-dep_enz_cat"/>
</dbReference>
<dbReference type="AlphaFoldDB" id="A0AAE9MKT9"/>
<name>A0AAE9MKT9_9FLAO</name>
<dbReference type="Gene3D" id="3.20.20.240">
    <property type="entry name" value="Methylmalonyl-CoA mutase"/>
    <property type="match status" value="1"/>
</dbReference>
<dbReference type="InterPro" id="IPR006099">
    <property type="entry name" value="MeMalonylCoA_mutase_a/b_cat"/>
</dbReference>
<protein>
    <submittedName>
        <fullName evidence="2">Methylmalonyl-CoA mutase</fullName>
    </submittedName>
</protein>
<dbReference type="EMBL" id="CP050861">
    <property type="protein sequence ID" value="UTD15127.1"/>
    <property type="molecule type" value="Genomic_DNA"/>
</dbReference>
<accession>A0AAE9MKT9</accession>
<dbReference type="CDD" id="cd03677">
    <property type="entry name" value="MM_CoA_mutase_beta"/>
    <property type="match status" value="1"/>
</dbReference>
<evidence type="ECO:0000259" key="1">
    <source>
        <dbReference type="Pfam" id="PF01642"/>
    </source>
</evidence>
<sequence>MSNYLFDEFQGVTPAEWKQKIQVDLKGADYNDTLLWKTEEGITVKPFYTKEDRTNIQINTPNKGFAICQSINIENEEEANAFAIDSIKRGANAIKFSAKKEFDYNTLLKGIDTQKTLLYFTFNFLSSQFVKKLADFTNSDKCYFNIDVIGNLASSGNWYSNLKSDHTQLEEIAKATQNAICVNASIYQNAGATIVQQLAYALAHANEYLNHFGNSIENNIHFNFSVGSNYFFEIAKLRAFRILWSALLKEYNIEATAHIFAQPSLRNKTLYDYNVNMLRTTSECMSAILGGTNTIANNSYDKIFHQPNEFGERISRNQLLILQQESELAEAQKIADGAYYIETITQQLAQKALEVFKLIEKGGGFLKQLKEGVIQRKIKESADKEQQLFDSGELVLLGTNKIQNENDKMKNDLEVSPFLKIRNEKTLIQPIIQKRLAEKLEQERLENE</sequence>
<organism evidence="2 3">
    <name type="scientific">Tenacibaculum mesophilum</name>
    <dbReference type="NCBI Taxonomy" id="104268"/>
    <lineage>
        <taxon>Bacteria</taxon>
        <taxon>Pseudomonadati</taxon>
        <taxon>Bacteroidota</taxon>
        <taxon>Flavobacteriia</taxon>
        <taxon>Flavobacteriales</taxon>
        <taxon>Flavobacteriaceae</taxon>
        <taxon>Tenacibaculum</taxon>
    </lineage>
</organism>